<feature type="compositionally biased region" description="Polar residues" evidence="6">
    <location>
        <begin position="251"/>
        <end position="266"/>
    </location>
</feature>
<dbReference type="PROSITE" id="PS50067">
    <property type="entry name" value="KINESIN_MOTOR_2"/>
    <property type="match status" value="1"/>
</dbReference>
<dbReference type="SUPFAM" id="SSF52540">
    <property type="entry name" value="P-loop containing nucleoside triphosphate hydrolases"/>
    <property type="match status" value="1"/>
</dbReference>
<evidence type="ECO:0000256" key="5">
    <source>
        <dbReference type="PROSITE-ProRule" id="PRU00283"/>
    </source>
</evidence>
<feature type="region of interest" description="Disordered" evidence="6">
    <location>
        <begin position="241"/>
        <end position="314"/>
    </location>
</feature>
<keyword evidence="9" id="KW-1185">Reference proteome</keyword>
<dbReference type="SMART" id="SM00129">
    <property type="entry name" value="KISc"/>
    <property type="match status" value="1"/>
</dbReference>
<feature type="compositionally biased region" description="Basic and acidic residues" evidence="6">
    <location>
        <begin position="480"/>
        <end position="502"/>
    </location>
</feature>
<sequence>MKEKSVEKSEHVQQRRGHVGFEKDKNIEKIDSKVLSHRDNYYRVSDSHQQIDIDTEIITEEEKQKGFHNKGGNYERQPVYEGVMRELPPQSHGKKISHLQQRSLLSQRKIDNSKHFKNNQFHHGHIITPNSRKDVQYQNVKAPNFPGNQGDGKGNFPSVNQGGNVHYPLRGNLGNENGHFQSVNQGGNVHYPQRGNQGDGNSHFQSVNQGGNVHYPQKGNWGDGNGHFQSVNQGGNVHYPQKGNRGDGNGHFQSVNQSGNVHNPQRGNRGDGHGHFPSVNQGGNVHYPQRGPPINGRQNYDRYEHPQYNHPSRDQFNVQQSRAGNANTNYQPQKRRATNISKAIKKYVPNALPHGHGPSQDFVDPEPNHYEGTRYVHIEQRENPTNRYPVNQQNSGHGPGLVYRRRDSVNSEKTDPQIDTNRDVQYVMRSKSASRERLMSGKHSNQLPQQPGDRGRQVSGKQSNRIPQQPGDNRLPPQSGDKKLDAWDKNYLSEKTDRHENYGDQNKVNLEKQKKMNAEKHLDEGKSDTRKGYVFPDTDDIEDIDPDDIEEEYTENEIYLCYLMTESGAIAGPLQLNIDNVQIGLPSQVQFNNNKNNLQENSETNDEKENDEGMRNRQTGSHGLNETSSRSHSMLTLTIDSEIQDPEDENLYLTKRGKLTFVDLAGSEKVKESNSSAETLIESNNINRSLLVLGNCISSLGDAKKRQGHIPYRDSKLTKLLADSLGGQGVTLMIACVTPSSHHAAESINTLRYASRAKRIRTKPIVKMDPREKLIMSLKREVKALRNENVYLRQQLEFPAKTARPVGTQRENEEKINKIMKEKETHKNNVDPQVPKGNTDEAGLYEMLQEYMIENEALRTENSEMHSNKDKVKREQQNLYKENERLLRKIEDLQRERRAIERRSNPPPQDPYYTSPHQSPIPMGYGRPPPPQGNVQQWSNQPVQYPADQYSGYNSPNAGNRGKPPPHGVPKRPPHRLPPDPIMRQGHPPPQELIQNGIYNDEGYMSPNGRQPYQNGNRQESPQKVDSRRSSYSSSSDNIRNMNEKLKQELMQLDGEIEQSQVVNYRTRSLYGSQASLRSGPR</sequence>
<evidence type="ECO:0000256" key="3">
    <source>
        <dbReference type="ARBA" id="ARBA00022840"/>
    </source>
</evidence>
<feature type="compositionally biased region" description="Polar residues" evidence="6">
    <location>
        <begin position="616"/>
        <end position="632"/>
    </location>
</feature>
<feature type="region of interest" description="Disordered" evidence="6">
    <location>
        <begin position="896"/>
        <end position="1052"/>
    </location>
</feature>
<feature type="region of interest" description="Disordered" evidence="6">
    <location>
        <begin position="1"/>
        <end position="24"/>
    </location>
</feature>
<keyword evidence="4" id="KW-0206">Cytoskeleton</keyword>
<dbReference type="PANTHER" id="PTHR47969">
    <property type="entry name" value="CHROMOSOME-ASSOCIATED KINESIN KIF4A-RELATED"/>
    <property type="match status" value="1"/>
</dbReference>
<comment type="similarity">
    <text evidence="5">Belongs to the TRAFAC class myosin-kinesin ATPase superfamily. Kinesin family.</text>
</comment>
<evidence type="ECO:0000256" key="1">
    <source>
        <dbReference type="ARBA" id="ARBA00004245"/>
    </source>
</evidence>
<dbReference type="InterPro" id="IPR027417">
    <property type="entry name" value="P-loop_NTPase"/>
</dbReference>
<keyword evidence="4" id="KW-0963">Cytoplasm</keyword>
<protein>
    <recommendedName>
        <fullName evidence="7">Kinesin motor domain-containing protein</fullName>
    </recommendedName>
</protein>
<feature type="compositionally biased region" description="Low complexity" evidence="6">
    <location>
        <begin position="592"/>
        <end position="602"/>
    </location>
</feature>
<comment type="caution">
    <text evidence="8">The sequence shown here is derived from an EMBL/GenBank/DDBJ whole genome shotgun (WGS) entry which is preliminary data.</text>
</comment>
<proteinExistence type="inferred from homology"/>
<evidence type="ECO:0000256" key="2">
    <source>
        <dbReference type="ARBA" id="ARBA00022741"/>
    </source>
</evidence>
<feature type="compositionally biased region" description="Polar residues" evidence="6">
    <location>
        <begin position="1008"/>
        <end position="1020"/>
    </location>
</feature>
<dbReference type="PRINTS" id="PR00380">
    <property type="entry name" value="KINESINHEAVY"/>
</dbReference>
<feature type="region of interest" description="Disordered" evidence="6">
    <location>
        <begin position="592"/>
        <end position="632"/>
    </location>
</feature>
<name>A0ABQ9F5F4_TEGGR</name>
<dbReference type="Gene3D" id="3.40.850.10">
    <property type="entry name" value="Kinesin motor domain"/>
    <property type="match status" value="1"/>
</dbReference>
<keyword evidence="2" id="KW-0547">Nucleotide-binding</keyword>
<feature type="region of interest" description="Disordered" evidence="6">
    <location>
        <begin position="383"/>
        <end position="545"/>
    </location>
</feature>
<dbReference type="InterPro" id="IPR036961">
    <property type="entry name" value="Kinesin_motor_dom_sf"/>
</dbReference>
<feature type="compositionally biased region" description="Polar residues" evidence="6">
    <location>
        <begin position="385"/>
        <end position="396"/>
    </location>
</feature>
<comment type="caution">
    <text evidence="5">Lacks conserved residue(s) required for the propagation of feature annotation.</text>
</comment>
<organism evidence="8 9">
    <name type="scientific">Tegillarca granosa</name>
    <name type="common">Malaysian cockle</name>
    <name type="synonym">Anadara granosa</name>
    <dbReference type="NCBI Taxonomy" id="220873"/>
    <lineage>
        <taxon>Eukaryota</taxon>
        <taxon>Metazoa</taxon>
        <taxon>Spiralia</taxon>
        <taxon>Lophotrochozoa</taxon>
        <taxon>Mollusca</taxon>
        <taxon>Bivalvia</taxon>
        <taxon>Autobranchia</taxon>
        <taxon>Pteriomorphia</taxon>
        <taxon>Arcoida</taxon>
        <taxon>Arcoidea</taxon>
        <taxon>Arcidae</taxon>
        <taxon>Tegillarca</taxon>
    </lineage>
</organism>
<accession>A0ABQ9F5F4</accession>
<feature type="compositionally biased region" description="Basic and acidic residues" evidence="6">
    <location>
        <begin position="404"/>
        <end position="422"/>
    </location>
</feature>
<comment type="subcellular location">
    <subcellularLocation>
        <location evidence="1">Cytoplasm</location>
        <location evidence="1">Cytoskeleton</location>
    </subcellularLocation>
</comment>
<dbReference type="Proteomes" id="UP001217089">
    <property type="component" value="Unassembled WGS sequence"/>
</dbReference>
<feature type="compositionally biased region" description="Basic and acidic residues" evidence="6">
    <location>
        <begin position="299"/>
        <end position="313"/>
    </location>
</feature>
<keyword evidence="3" id="KW-0067">ATP-binding</keyword>
<feature type="domain" description="Kinesin motor" evidence="7">
    <location>
        <begin position="611"/>
        <end position="760"/>
    </location>
</feature>
<feature type="compositionally biased region" description="Polar residues" evidence="6">
    <location>
        <begin position="934"/>
        <end position="943"/>
    </location>
</feature>
<evidence type="ECO:0000313" key="9">
    <source>
        <dbReference type="Proteomes" id="UP001217089"/>
    </source>
</evidence>
<evidence type="ECO:0000313" key="8">
    <source>
        <dbReference type="EMBL" id="KAJ8312609.1"/>
    </source>
</evidence>
<reference evidence="8 9" key="1">
    <citation type="submission" date="2022-12" db="EMBL/GenBank/DDBJ databases">
        <title>Chromosome-level genome of Tegillarca granosa.</title>
        <authorList>
            <person name="Kim J."/>
        </authorList>
    </citation>
    <scope>NUCLEOTIDE SEQUENCE [LARGE SCALE GENOMIC DNA]</scope>
    <source>
        <strain evidence="8">Teg-2019</strain>
        <tissue evidence="8">Adductor muscle</tissue>
    </source>
</reference>
<dbReference type="Pfam" id="PF00225">
    <property type="entry name" value="Kinesin"/>
    <property type="match status" value="1"/>
</dbReference>
<feature type="compositionally biased region" description="Polar residues" evidence="6">
    <location>
        <begin position="459"/>
        <end position="471"/>
    </location>
</feature>
<dbReference type="InterPro" id="IPR001752">
    <property type="entry name" value="Kinesin_motor_dom"/>
</dbReference>
<evidence type="ECO:0000256" key="4">
    <source>
        <dbReference type="ARBA" id="ARBA00023212"/>
    </source>
</evidence>
<gene>
    <name evidence="8" type="ORF">KUTeg_009982</name>
</gene>
<dbReference type="EMBL" id="JARBDR010000440">
    <property type="protein sequence ID" value="KAJ8312609.1"/>
    <property type="molecule type" value="Genomic_DNA"/>
</dbReference>
<dbReference type="InterPro" id="IPR027640">
    <property type="entry name" value="Kinesin-like_fam"/>
</dbReference>
<dbReference type="PANTHER" id="PTHR47969:SF33">
    <property type="entry name" value="KINESIN-LIKE PROTEIN"/>
    <property type="match status" value="1"/>
</dbReference>
<feature type="compositionally biased region" description="Basic and acidic residues" evidence="6">
    <location>
        <begin position="605"/>
        <end position="615"/>
    </location>
</feature>
<evidence type="ECO:0000256" key="6">
    <source>
        <dbReference type="SAM" id="MobiDB-lite"/>
    </source>
</evidence>
<evidence type="ECO:0000259" key="7">
    <source>
        <dbReference type="PROSITE" id="PS50067"/>
    </source>
</evidence>
<feature type="compositionally biased region" description="Basic and acidic residues" evidence="6">
    <location>
        <begin position="509"/>
        <end position="531"/>
    </location>
</feature>
<dbReference type="PROSITE" id="PS00411">
    <property type="entry name" value="KINESIN_MOTOR_1"/>
    <property type="match status" value="1"/>
</dbReference>
<feature type="region of interest" description="Disordered" evidence="6">
    <location>
        <begin position="861"/>
        <end position="880"/>
    </location>
</feature>
<dbReference type="InterPro" id="IPR019821">
    <property type="entry name" value="Kinesin_motor_CS"/>
</dbReference>